<gene>
    <name evidence="1" type="ORF">FQK23_03940</name>
</gene>
<dbReference type="Gene3D" id="3.40.50.1820">
    <property type="entry name" value="alpha/beta hydrolase"/>
    <property type="match status" value="1"/>
</dbReference>
<dbReference type="AlphaFoldDB" id="A0A558GJL5"/>
<dbReference type="Proteomes" id="UP000320531">
    <property type="component" value="Unassembled WGS sequence"/>
</dbReference>
<reference evidence="1 2" key="1">
    <citation type="submission" date="2019-07" db="EMBL/GenBank/DDBJ databases">
        <title>Draft genome of C. aurimucosum strain 14-2523.</title>
        <authorList>
            <person name="Pacheco L.G.C."/>
            <person name="Aguiar E.R.G.R."/>
            <person name="Navas J."/>
            <person name="Santos C.S."/>
            <person name="Rocha D.J.P.G."/>
        </authorList>
    </citation>
    <scope>NUCLEOTIDE SEQUENCE [LARGE SCALE GENOMIC DNA]</scope>
    <source>
        <strain evidence="1 2">14-2523</strain>
    </source>
</reference>
<dbReference type="SUPFAM" id="SSF53474">
    <property type="entry name" value="alpha/beta-Hydrolases"/>
    <property type="match status" value="1"/>
</dbReference>
<evidence type="ECO:0000313" key="1">
    <source>
        <dbReference type="EMBL" id="TVU57069.1"/>
    </source>
</evidence>
<sequence length="303" mass="33964">MADNGDFRRTRTLSRWKYTHFYERMEDFLDTPLNSGLNTISLNGRLLDFVIRDRGAKLLLVTFHGALSPRQKTVPYIQGEGIAKASGVNLLAFSDPSLELGAITCAWFLGDRELGVLTRRFRPIIQHVAEETGAEKVLFFGGSGGGYAAVNFASSYEGSAAIAMNPRLNLNAGPPSKLRPYLEVCHDARTVTPIRRVKREFFQPNLADNFRQETGPDLLILQNRNDARYLNRQTNPFIRELSSYPHGYVQLFDGAPGHSPASKEFLTPLIRRLATDCSAGSYRESGFQDFAEYCERVFNASNK</sequence>
<name>A0A558GJL5_9CORY</name>
<organism evidence="1 2">
    <name type="scientific">Corynebacterium aurimucosum</name>
    <dbReference type="NCBI Taxonomy" id="169292"/>
    <lineage>
        <taxon>Bacteria</taxon>
        <taxon>Bacillati</taxon>
        <taxon>Actinomycetota</taxon>
        <taxon>Actinomycetes</taxon>
        <taxon>Mycobacteriales</taxon>
        <taxon>Corynebacteriaceae</taxon>
        <taxon>Corynebacterium</taxon>
    </lineage>
</organism>
<dbReference type="InterPro" id="IPR029058">
    <property type="entry name" value="AB_hydrolase_fold"/>
</dbReference>
<evidence type="ECO:0000313" key="2">
    <source>
        <dbReference type="Proteomes" id="UP000320531"/>
    </source>
</evidence>
<proteinExistence type="predicted"/>
<dbReference type="EMBL" id="VMTY01000009">
    <property type="protein sequence ID" value="TVU57069.1"/>
    <property type="molecule type" value="Genomic_DNA"/>
</dbReference>
<protein>
    <recommendedName>
        <fullName evidence="3">Alpha/beta hydrolase</fullName>
    </recommendedName>
</protein>
<comment type="caution">
    <text evidence="1">The sequence shown here is derived from an EMBL/GenBank/DDBJ whole genome shotgun (WGS) entry which is preliminary data.</text>
</comment>
<evidence type="ECO:0008006" key="3">
    <source>
        <dbReference type="Google" id="ProtNLM"/>
    </source>
</evidence>
<dbReference type="RefSeq" id="WP_144656723.1">
    <property type="nucleotide sequence ID" value="NZ_BAAAJC010000008.1"/>
</dbReference>
<accession>A0A558GJL5</accession>